<evidence type="ECO:0000313" key="2">
    <source>
        <dbReference type="EMBL" id="OOZ39976.1"/>
    </source>
</evidence>
<dbReference type="AlphaFoldDB" id="A0A1T2L4X1"/>
<sequence>MSRKLGLAVCLLGSAAALLYPPYTIIDGVRWGFAFEELVSAFGKTIYVFDQLDQQTLLIELGIINAIGLAIFIFSGRR</sequence>
<organism evidence="2 3">
    <name type="scientific">Solemya pervernicosa gill symbiont</name>
    <dbReference type="NCBI Taxonomy" id="642797"/>
    <lineage>
        <taxon>Bacteria</taxon>
        <taxon>Pseudomonadati</taxon>
        <taxon>Pseudomonadota</taxon>
        <taxon>Gammaproteobacteria</taxon>
        <taxon>sulfur-oxidizing symbionts</taxon>
    </lineage>
</organism>
<comment type="caution">
    <text evidence="2">The sequence shown here is derived from an EMBL/GenBank/DDBJ whole genome shotgun (WGS) entry which is preliminary data.</text>
</comment>
<reference evidence="2 3" key="1">
    <citation type="submission" date="2016-11" db="EMBL/GenBank/DDBJ databases">
        <title>Mixed transmission modes and dynamic genome evolution in an obligate animal-bacterial symbiosis.</title>
        <authorList>
            <person name="Russell S.L."/>
            <person name="Corbett-Detig R.B."/>
            <person name="Cavanaugh C.M."/>
        </authorList>
    </citation>
    <scope>NUCLEOTIDE SEQUENCE [LARGE SCALE GENOMIC DNA]</scope>
    <source>
        <strain evidence="2">Sveles-Q1</strain>
    </source>
</reference>
<dbReference type="Proteomes" id="UP000191110">
    <property type="component" value="Unassembled WGS sequence"/>
</dbReference>
<accession>A0A1T2L4X1</accession>
<protein>
    <submittedName>
        <fullName evidence="2">Uncharacterized protein</fullName>
    </submittedName>
</protein>
<dbReference type="RefSeq" id="WP_078483822.1">
    <property type="nucleotide sequence ID" value="NZ_MPRL01000036.1"/>
</dbReference>
<evidence type="ECO:0000313" key="3">
    <source>
        <dbReference type="Proteomes" id="UP000191110"/>
    </source>
</evidence>
<dbReference type="EMBL" id="MPRL01000036">
    <property type="protein sequence ID" value="OOZ39976.1"/>
    <property type="molecule type" value="Genomic_DNA"/>
</dbReference>
<keyword evidence="3" id="KW-1185">Reference proteome</keyword>
<keyword evidence="1" id="KW-0812">Transmembrane</keyword>
<feature type="transmembrane region" description="Helical" evidence="1">
    <location>
        <begin position="57"/>
        <end position="75"/>
    </location>
</feature>
<keyword evidence="1" id="KW-0472">Membrane</keyword>
<gene>
    <name evidence="2" type="ORF">BOW53_09370</name>
</gene>
<proteinExistence type="predicted"/>
<keyword evidence="1" id="KW-1133">Transmembrane helix</keyword>
<name>A0A1T2L4X1_9GAMM</name>
<evidence type="ECO:0000256" key="1">
    <source>
        <dbReference type="SAM" id="Phobius"/>
    </source>
</evidence>